<evidence type="ECO:0000313" key="2">
    <source>
        <dbReference type="Proteomes" id="UP000011991"/>
    </source>
</evidence>
<proteinExistence type="predicted"/>
<evidence type="ECO:0000313" key="1">
    <source>
        <dbReference type="EMBL" id="EMI19890.1"/>
    </source>
</evidence>
<gene>
    <name evidence="1" type="ORF">RMSM_03182</name>
</gene>
<dbReference type="EMBL" id="ANOG01000463">
    <property type="protein sequence ID" value="EMI19890.1"/>
    <property type="molecule type" value="Genomic_DNA"/>
</dbReference>
<protein>
    <submittedName>
        <fullName evidence="1">Uncharacterized protein</fullName>
    </submittedName>
</protein>
<accession>M5RKQ6</accession>
<name>M5RKQ6_9BACT</name>
<keyword evidence="2" id="KW-1185">Reference proteome</keyword>
<dbReference type="PATRIC" id="fig|1265738.3.peg.3174"/>
<organism evidence="1 2">
    <name type="scientific">Rhodopirellula maiorica SM1</name>
    <dbReference type="NCBI Taxonomy" id="1265738"/>
    <lineage>
        <taxon>Bacteria</taxon>
        <taxon>Pseudomonadati</taxon>
        <taxon>Planctomycetota</taxon>
        <taxon>Planctomycetia</taxon>
        <taxon>Pirellulales</taxon>
        <taxon>Pirellulaceae</taxon>
        <taxon>Novipirellula</taxon>
    </lineage>
</organism>
<dbReference type="AlphaFoldDB" id="M5RKQ6"/>
<reference evidence="1 2" key="1">
    <citation type="journal article" date="2013" name="Mar. Genomics">
        <title>Expression of sulfatases in Rhodopirellula baltica and the diversity of sulfatases in the genus Rhodopirellula.</title>
        <authorList>
            <person name="Wegner C.E."/>
            <person name="Richter-Heitmann T."/>
            <person name="Klindworth A."/>
            <person name="Klockow C."/>
            <person name="Richter M."/>
            <person name="Achstetter T."/>
            <person name="Glockner F.O."/>
            <person name="Harder J."/>
        </authorList>
    </citation>
    <scope>NUCLEOTIDE SEQUENCE [LARGE SCALE GENOMIC DNA]</scope>
    <source>
        <strain evidence="1 2">SM1</strain>
    </source>
</reference>
<comment type="caution">
    <text evidence="1">The sequence shown here is derived from an EMBL/GenBank/DDBJ whole genome shotgun (WGS) entry which is preliminary data.</text>
</comment>
<sequence length="44" mass="4413">MIAGAGQGGTAFGTTPSLVPFLARDACGGCDLRNHTIDTPSTFS</sequence>
<dbReference type="Proteomes" id="UP000011991">
    <property type="component" value="Unassembled WGS sequence"/>
</dbReference>